<dbReference type="PIRSF" id="PIRSF500176">
    <property type="entry name" value="L_ASNase"/>
    <property type="match status" value="1"/>
</dbReference>
<evidence type="ECO:0000256" key="3">
    <source>
        <dbReference type="ARBA" id="ARBA00022801"/>
    </source>
</evidence>
<feature type="binding site" evidence="6">
    <location>
        <begin position="313"/>
        <end position="314"/>
    </location>
    <ligand>
        <name>substrate</name>
    </ligand>
</feature>
<dbReference type="PIRSF" id="PIRSF001220">
    <property type="entry name" value="L-ASNase_gatD"/>
    <property type="match status" value="1"/>
</dbReference>
<dbReference type="PROSITE" id="PS51732">
    <property type="entry name" value="ASN_GLN_ASE_3"/>
    <property type="match status" value="1"/>
</dbReference>
<dbReference type="PANTHER" id="PTHR11707">
    <property type="entry name" value="L-ASPARAGINASE"/>
    <property type="match status" value="1"/>
</dbReference>
<dbReference type="Pfam" id="PF17763">
    <property type="entry name" value="Asparaginase_C"/>
    <property type="match status" value="1"/>
</dbReference>
<dbReference type="PROSITE" id="PS00917">
    <property type="entry name" value="ASN_GLN_ASE_2"/>
    <property type="match status" value="1"/>
</dbReference>
<dbReference type="InterPro" id="IPR004550">
    <property type="entry name" value="AsnASE_II"/>
</dbReference>
<comment type="catalytic activity">
    <reaction evidence="4">
        <text>L-asparagine + H2O = L-aspartate + NH4(+)</text>
        <dbReference type="Rhea" id="RHEA:21016"/>
        <dbReference type="ChEBI" id="CHEBI:15377"/>
        <dbReference type="ChEBI" id="CHEBI:28938"/>
        <dbReference type="ChEBI" id="CHEBI:29991"/>
        <dbReference type="ChEBI" id="CHEBI:58048"/>
        <dbReference type="EC" id="3.5.1.1"/>
    </reaction>
</comment>
<dbReference type="STRING" id="660025.F9FQ55"/>
<feature type="active site" description="O-isoaspartyl threonine intermediate" evidence="5">
    <location>
        <position position="233"/>
    </location>
</feature>
<dbReference type="GO" id="GO:0006530">
    <property type="term" value="P:L-asparagine catabolic process"/>
    <property type="evidence" value="ECO:0007669"/>
    <property type="project" value="UniProtKB-ARBA"/>
</dbReference>
<dbReference type="InterPro" id="IPR027474">
    <property type="entry name" value="L-asparaginase_N"/>
</dbReference>
<dbReference type="InterPro" id="IPR027475">
    <property type="entry name" value="Asparaginase/glutaminase_AS2"/>
</dbReference>
<dbReference type="PaxDb" id="5507-FOXG_00453P0"/>
<evidence type="ECO:0000259" key="11">
    <source>
        <dbReference type="Pfam" id="PF17763"/>
    </source>
</evidence>
<dbReference type="InterPro" id="IPR006034">
    <property type="entry name" value="Asparaginase/glutaminase-like"/>
</dbReference>
<dbReference type="SMART" id="SM00870">
    <property type="entry name" value="Asparaginase"/>
    <property type="match status" value="1"/>
</dbReference>
<comment type="caution">
    <text evidence="12">The sequence shown here is derived from an EMBL/GenBank/DDBJ whole genome shotgun (WGS) entry which is preliminary data.</text>
</comment>
<evidence type="ECO:0000256" key="7">
    <source>
        <dbReference type="PROSITE-ProRule" id="PRU10099"/>
    </source>
</evidence>
<protein>
    <recommendedName>
        <fullName evidence="2">asparaginase</fullName>
        <ecNumber evidence="2">3.5.1.1</ecNumber>
    </recommendedName>
</protein>
<dbReference type="PANTHER" id="PTHR11707:SF28">
    <property type="entry name" value="60 KDA LYSOPHOSPHOLIPASE"/>
    <property type="match status" value="1"/>
</dbReference>
<evidence type="ECO:0000313" key="12">
    <source>
        <dbReference type="EMBL" id="EGU80976.1"/>
    </source>
</evidence>
<dbReference type="AlphaFoldDB" id="F9FQ55"/>
<evidence type="ECO:0000256" key="1">
    <source>
        <dbReference type="ARBA" id="ARBA00010518"/>
    </source>
</evidence>
<comment type="similarity">
    <text evidence="1 9">Belongs to the asparaginase 1 family.</text>
</comment>
<dbReference type="PROSITE" id="PS00144">
    <property type="entry name" value="ASN_GLN_ASE_1"/>
    <property type="match status" value="1"/>
</dbReference>
<dbReference type="CDD" id="cd08964">
    <property type="entry name" value="L-asparaginase_II"/>
    <property type="match status" value="1"/>
</dbReference>
<dbReference type="InterPro" id="IPR036152">
    <property type="entry name" value="Asp/glu_Ase-like_sf"/>
</dbReference>
<feature type="active site" evidence="7">
    <location>
        <position position="233"/>
    </location>
</feature>
<evidence type="ECO:0000256" key="5">
    <source>
        <dbReference type="PIRSR" id="PIRSR001220-1"/>
    </source>
</evidence>
<dbReference type="InterPro" id="IPR020827">
    <property type="entry name" value="Asparaginase/glutaminase_AS1"/>
</dbReference>
<dbReference type="InterPro" id="IPR037152">
    <property type="entry name" value="L-asparaginase_N_sf"/>
</dbReference>
<dbReference type="EMBL" id="AFQF01002504">
    <property type="protein sequence ID" value="EGU80976.1"/>
    <property type="molecule type" value="Genomic_DNA"/>
</dbReference>
<dbReference type="FunFam" id="3.40.50.1170:FF:000001">
    <property type="entry name" value="L-asparaginase 2"/>
    <property type="match status" value="1"/>
</dbReference>
<dbReference type="Gene3D" id="3.40.50.40">
    <property type="match status" value="1"/>
</dbReference>
<dbReference type="SUPFAM" id="SSF53774">
    <property type="entry name" value="Glutaminase/Asparaginase"/>
    <property type="match status" value="1"/>
</dbReference>
<dbReference type="Gene3D" id="3.40.50.1170">
    <property type="entry name" value="L-asparaginase, N-terminal domain"/>
    <property type="match status" value="1"/>
</dbReference>
<evidence type="ECO:0000256" key="9">
    <source>
        <dbReference type="RuleBase" id="RU004456"/>
    </source>
</evidence>
<dbReference type="NCBIfam" id="TIGR00520">
    <property type="entry name" value="asnASE_II"/>
    <property type="match status" value="1"/>
</dbReference>
<evidence type="ECO:0000256" key="4">
    <source>
        <dbReference type="ARBA" id="ARBA00049366"/>
    </source>
</evidence>
<sequence>MGPPSAPPMLVEENPGLMAQNAITTRALPRDEVQSSSIVSCCRTRKMREMQPCQTTPIPCSTIECKWVKLAIRAVQEWDIRCWAGPWLARKKDKRPTVLYWMSKLKTQESQIMMPSFKRLHGRALVATAPVYCSGPAASSTIKMAPSSASWTTCLWRIILSVLAPSTALLQFGSWAASVFGPPVHELYLQPHFSALQKAPIQTGIPFEISTTPEFNCFSPNLPNITIYATGGTIAGSASSADQTTGYQSAALSVQSLIDAVPQLCNVANVRGVQFANTDSIDMSSDMLQALAEQIQADLNSPSTQGAVVTHGTDTLDESAFFLDLTIQSDKPVVVTGSMRPATAISADGPMNLLSSVTLAASQNARGRGVMIAINDRIGSARFTTKVNANHLDAFQAPDSGLLGTFVNIQPVFFYPPSRPLGHHHFKLQSRPPSSALPQVDILYAYQELSVGMFKAAVDLGARGIVLAGLGAGFWTSKGTEEIRRIVRETKIPVIVSRRPEGGFVGPCQAGIGAGFLNPQKARIQLQLALEAKMDNDAIRALFEHAGVH</sequence>
<dbReference type="OrthoDB" id="542841at2759"/>
<accession>F9FQ55</accession>
<evidence type="ECO:0000256" key="6">
    <source>
        <dbReference type="PIRSR" id="PIRSR001220-2"/>
    </source>
</evidence>
<keyword evidence="3" id="KW-0378">Hydrolase</keyword>
<evidence type="ECO:0000256" key="8">
    <source>
        <dbReference type="PROSITE-ProRule" id="PRU10100"/>
    </source>
</evidence>
<organism evidence="12">
    <name type="scientific">Fusarium oxysporum (strain Fo5176)</name>
    <name type="common">Fusarium vascular wilt</name>
    <dbReference type="NCBI Taxonomy" id="660025"/>
    <lineage>
        <taxon>Eukaryota</taxon>
        <taxon>Fungi</taxon>
        <taxon>Dikarya</taxon>
        <taxon>Ascomycota</taxon>
        <taxon>Pezizomycotina</taxon>
        <taxon>Sordariomycetes</taxon>
        <taxon>Hypocreomycetidae</taxon>
        <taxon>Hypocreales</taxon>
        <taxon>Nectriaceae</taxon>
        <taxon>Fusarium</taxon>
        <taxon>Fusarium oxysporum species complex</taxon>
    </lineage>
</organism>
<feature type="binding site" evidence="6">
    <location>
        <position position="280"/>
    </location>
    <ligand>
        <name>substrate</name>
    </ligand>
</feature>
<feature type="domain" description="Asparaginase/glutaminase C-terminal" evidence="11">
    <location>
        <begin position="439"/>
        <end position="543"/>
    </location>
</feature>
<feature type="domain" description="L-asparaginase N-terminal" evidence="10">
    <location>
        <begin position="224"/>
        <end position="416"/>
    </location>
</feature>
<dbReference type="PRINTS" id="PR00139">
    <property type="entry name" value="ASNGLNASE"/>
</dbReference>
<dbReference type="InterPro" id="IPR040919">
    <property type="entry name" value="Asparaginase_C"/>
</dbReference>
<evidence type="ECO:0000259" key="10">
    <source>
        <dbReference type="Pfam" id="PF00710"/>
    </source>
</evidence>
<dbReference type="EC" id="3.5.1.1" evidence="2"/>
<dbReference type="GO" id="GO:0004067">
    <property type="term" value="F:asparaginase activity"/>
    <property type="evidence" value="ECO:0007669"/>
    <property type="project" value="UniProtKB-UniRule"/>
</dbReference>
<name>F9FQ55_FUSOF</name>
<feature type="active site" evidence="8">
    <location>
        <position position="313"/>
    </location>
</feature>
<evidence type="ECO:0000256" key="2">
    <source>
        <dbReference type="ARBA" id="ARBA00012920"/>
    </source>
</evidence>
<proteinExistence type="inferred from homology"/>
<dbReference type="Pfam" id="PF00710">
    <property type="entry name" value="Asparaginase"/>
    <property type="match status" value="1"/>
</dbReference>
<gene>
    <name evidence="12" type="ORF">FOXB_08535</name>
</gene>
<reference evidence="12" key="1">
    <citation type="journal article" date="2012" name="Mol. Plant Microbe Interact.">
        <title>A highly conserved effector in Fusarium oxysporum is required for full virulence on Arabidopsis.</title>
        <authorList>
            <person name="Thatcher L.F."/>
            <person name="Gardiner D.M."/>
            <person name="Kazan K."/>
            <person name="Manners J."/>
        </authorList>
    </citation>
    <scope>NUCLEOTIDE SEQUENCE [LARGE SCALE GENOMIC DNA]</scope>
    <source>
        <strain evidence="12">Fo5176</strain>
    </source>
</reference>
<dbReference type="SFLD" id="SFLDS00057">
    <property type="entry name" value="Glutaminase/Asparaginase"/>
    <property type="match status" value="1"/>
</dbReference>
<dbReference type="InterPro" id="IPR027473">
    <property type="entry name" value="L-asparaginase_C"/>
</dbReference>